<evidence type="ECO:0000256" key="4">
    <source>
        <dbReference type="ARBA" id="ARBA00022980"/>
    </source>
</evidence>
<dbReference type="PROSITE" id="PS50889">
    <property type="entry name" value="S4"/>
    <property type="match status" value="1"/>
</dbReference>
<reference evidence="9" key="1">
    <citation type="submission" date="2012-06" db="EMBL/GenBank/DDBJ databases">
        <title>Short 5' UTR of Entamoeba genes.</title>
        <authorList>
            <person name="Hiranuka K."/>
            <person name="Kumagai M."/>
            <person name="Wakaguri H."/>
            <person name="Suzuki Y."/>
            <person name="Sugano S."/>
            <person name="Watanabe J."/>
            <person name="Makioka A."/>
        </authorList>
    </citation>
    <scope>NUCLEOTIDE SEQUENCE</scope>
    <source>
        <strain evidence="9">IP1</strain>
    </source>
</reference>
<dbReference type="CDD" id="cd06087">
    <property type="entry name" value="KOW_RPS4"/>
    <property type="match status" value="1"/>
</dbReference>
<dbReference type="InterPro" id="IPR036986">
    <property type="entry name" value="S4_RNA-bd_sf"/>
</dbReference>
<dbReference type="InterPro" id="IPR013845">
    <property type="entry name" value="Ribosomal_eS4_central_region"/>
</dbReference>
<dbReference type="VEuPathDB" id="AmoebaDB:EIN_128700"/>
<evidence type="ECO:0000259" key="8">
    <source>
        <dbReference type="SMART" id="SM00363"/>
    </source>
</evidence>
<dbReference type="PANTHER" id="PTHR11581:SF0">
    <property type="entry name" value="SMALL RIBOSOMAL SUBUNIT PROTEIN ES4"/>
    <property type="match status" value="1"/>
</dbReference>
<dbReference type="InterPro" id="IPR018199">
    <property type="entry name" value="Ribosomal_eS4_N_CS"/>
</dbReference>
<feature type="compositionally biased region" description="Basic residues" evidence="7">
    <location>
        <begin position="313"/>
        <end position="328"/>
    </location>
</feature>
<dbReference type="InterPro" id="IPR038237">
    <property type="entry name" value="Ribosomal_eS4_central_sf"/>
</dbReference>
<dbReference type="GO" id="GO:0006412">
    <property type="term" value="P:translation"/>
    <property type="evidence" value="ECO:0007669"/>
    <property type="project" value="InterPro"/>
</dbReference>
<dbReference type="GO" id="GO:0003735">
    <property type="term" value="F:structural constituent of ribosome"/>
    <property type="evidence" value="ECO:0007669"/>
    <property type="project" value="InterPro"/>
</dbReference>
<dbReference type="InterPro" id="IPR013843">
    <property type="entry name" value="Ribosomal_eS4_N"/>
</dbReference>
<protein>
    <submittedName>
        <fullName evidence="9">40S ribosomal protein S4, putative</fullName>
    </submittedName>
</protein>
<keyword evidence="5" id="KW-0687">Ribonucleoprotein</keyword>
<dbReference type="GO" id="GO:0019843">
    <property type="term" value="F:rRNA binding"/>
    <property type="evidence" value="ECO:0007669"/>
    <property type="project" value="UniProtKB-KW"/>
</dbReference>
<proteinExistence type="evidence at transcript level"/>
<evidence type="ECO:0000256" key="1">
    <source>
        <dbReference type="ARBA" id="ARBA00007500"/>
    </source>
</evidence>
<dbReference type="InterPro" id="IPR014722">
    <property type="entry name" value="Rib_uL2_dom2"/>
</dbReference>
<dbReference type="AlphaFoldDB" id="S0B3I0"/>
<sequence>MARGDRHHLKRLNAPHHWMLSKLGGTFAPKPSGGPHGMKECLPLILIMRNRLHYALNARGVQMILKNRNVKIDGKVRTDSRFPVGFMDVLSIPRTKEYFRLLYNTKRRFCLVPLSKEQSTIKLCKVEKRTLGTFGIPYIITHDGRTIRYPHPEIQANDTIKLDLVNNKIVDFVKFDVGNTAMLIGGNSMGRIGVVVKREVHPGSFEIVHIKDANGTIFTTRLANVFIIGKGTETLVNLPLDQGIKKPLIKAVNERIRKLKLAKLGKFNKSTKEPKQLNQNKPVAKKEEKAEVEGEKKETTQHKFKRTAPVPKKGAKGKKVAGRKVAKK</sequence>
<evidence type="ECO:0000256" key="5">
    <source>
        <dbReference type="ARBA" id="ARBA00023274"/>
    </source>
</evidence>
<keyword evidence="2 6" id="KW-0699">rRNA-binding</keyword>
<name>S0B3I0_ENTIV</name>
<dbReference type="InterPro" id="IPR002942">
    <property type="entry name" value="S4_RNA-bd"/>
</dbReference>
<evidence type="ECO:0000313" key="9">
    <source>
        <dbReference type="EMBL" id="BAN41116.1"/>
    </source>
</evidence>
<keyword evidence="4 9" id="KW-0689">Ribosomal protein</keyword>
<evidence type="ECO:0000256" key="7">
    <source>
        <dbReference type="SAM" id="MobiDB-lite"/>
    </source>
</evidence>
<comment type="similarity">
    <text evidence="1">Belongs to the eukaryotic ribosomal protein eS4 family.</text>
</comment>
<dbReference type="HAMAP" id="MF_00485">
    <property type="entry name" value="Ribosomal_eS4"/>
    <property type="match status" value="1"/>
</dbReference>
<evidence type="ECO:0000256" key="6">
    <source>
        <dbReference type="PROSITE-ProRule" id="PRU00182"/>
    </source>
</evidence>
<dbReference type="FunFam" id="3.10.290.10:FF:000019">
    <property type="entry name" value="40S ribosomal protein S4"/>
    <property type="match status" value="1"/>
</dbReference>
<dbReference type="GO" id="GO:0022627">
    <property type="term" value="C:cytosolic small ribosomal subunit"/>
    <property type="evidence" value="ECO:0007669"/>
    <property type="project" value="TreeGrafter"/>
</dbReference>
<dbReference type="FunFam" id="2.40.50.740:FF:000001">
    <property type="entry name" value="40S ribosomal protein S4"/>
    <property type="match status" value="1"/>
</dbReference>
<dbReference type="PROSITE" id="PS00528">
    <property type="entry name" value="RIBOSOMAL_S4E"/>
    <property type="match status" value="1"/>
</dbReference>
<dbReference type="Gene3D" id="3.10.290.10">
    <property type="entry name" value="RNA-binding S4 domain"/>
    <property type="match status" value="1"/>
</dbReference>
<keyword evidence="3 6" id="KW-0694">RNA-binding</keyword>
<dbReference type="Pfam" id="PF00900">
    <property type="entry name" value="Ribosomal_S4e"/>
    <property type="match status" value="1"/>
</dbReference>
<dbReference type="InterPro" id="IPR000876">
    <property type="entry name" value="Ribosomal_eS4"/>
</dbReference>
<evidence type="ECO:0000256" key="2">
    <source>
        <dbReference type="ARBA" id="ARBA00022730"/>
    </source>
</evidence>
<dbReference type="SMART" id="SM00363">
    <property type="entry name" value="S4"/>
    <property type="match status" value="1"/>
</dbReference>
<evidence type="ECO:0000256" key="3">
    <source>
        <dbReference type="ARBA" id="ARBA00022884"/>
    </source>
</evidence>
<dbReference type="FunFam" id="2.30.30.30:FF:000005">
    <property type="entry name" value="40S ribosomal protein S4"/>
    <property type="match status" value="1"/>
</dbReference>
<feature type="region of interest" description="Disordered" evidence="7">
    <location>
        <begin position="270"/>
        <end position="328"/>
    </location>
</feature>
<feature type="domain" description="RNA-binding S4" evidence="8">
    <location>
        <begin position="42"/>
        <end position="106"/>
    </location>
</feature>
<feature type="compositionally biased region" description="Basic and acidic residues" evidence="7">
    <location>
        <begin position="284"/>
        <end position="301"/>
    </location>
</feature>
<dbReference type="Pfam" id="PF16121">
    <property type="entry name" value="40S_S4_C"/>
    <property type="match status" value="1"/>
</dbReference>
<dbReference type="InterPro" id="IPR032277">
    <property type="entry name" value="Ribosomal_eS4_C"/>
</dbReference>
<dbReference type="CDD" id="cd00165">
    <property type="entry name" value="S4"/>
    <property type="match status" value="1"/>
</dbReference>
<dbReference type="Gene3D" id="2.30.30.30">
    <property type="match status" value="1"/>
</dbReference>
<accession>S0B3I0</accession>
<organism evidence="9">
    <name type="scientific">Entamoeba invadens</name>
    <dbReference type="NCBI Taxonomy" id="33085"/>
    <lineage>
        <taxon>Eukaryota</taxon>
        <taxon>Amoebozoa</taxon>
        <taxon>Evosea</taxon>
        <taxon>Archamoebae</taxon>
        <taxon>Mastigamoebida</taxon>
        <taxon>Entamoebidae</taxon>
        <taxon>Entamoeba</taxon>
    </lineage>
</organism>
<dbReference type="Gene3D" id="2.40.50.740">
    <property type="match status" value="1"/>
</dbReference>
<dbReference type="InterPro" id="IPR041982">
    <property type="entry name" value="Ribosomal_eS4_KOW"/>
</dbReference>
<dbReference type="Pfam" id="PF08071">
    <property type="entry name" value="RS4NT"/>
    <property type="match status" value="1"/>
</dbReference>
<dbReference type="PANTHER" id="PTHR11581">
    <property type="entry name" value="30S/40S RIBOSOMAL PROTEIN S4"/>
    <property type="match status" value="1"/>
</dbReference>
<dbReference type="EMBL" id="AK422654">
    <property type="protein sequence ID" value="BAN41116.1"/>
    <property type="molecule type" value="mRNA"/>
</dbReference>